<dbReference type="InterPro" id="IPR001130">
    <property type="entry name" value="TatD-like"/>
</dbReference>
<dbReference type="NCBIfam" id="NF041926">
    <property type="entry name" value="QatD"/>
    <property type="match status" value="1"/>
</dbReference>
<evidence type="ECO:0000313" key="3">
    <source>
        <dbReference type="Proteomes" id="UP000198970"/>
    </source>
</evidence>
<dbReference type="PROSITE" id="PS01137">
    <property type="entry name" value="TATD_1"/>
    <property type="match status" value="1"/>
</dbReference>
<dbReference type="InterPro" id="IPR049677">
    <property type="entry name" value="QatD"/>
</dbReference>
<dbReference type="PIRSF" id="PIRSF005902">
    <property type="entry name" value="DNase_TatD"/>
    <property type="match status" value="1"/>
</dbReference>
<name>A0ABY1C285_9FIRM</name>
<dbReference type="PANTHER" id="PTHR46124">
    <property type="entry name" value="D-AMINOACYL-TRNA DEACYLASE"/>
    <property type="match status" value="1"/>
</dbReference>
<keyword evidence="1" id="KW-0378">Hydrolase</keyword>
<dbReference type="EMBL" id="LT630003">
    <property type="protein sequence ID" value="SET56103.1"/>
    <property type="molecule type" value="Genomic_DNA"/>
</dbReference>
<dbReference type="PANTHER" id="PTHR46124:SF2">
    <property type="entry name" value="D-AMINOACYL-TRNA DEACYLASE"/>
    <property type="match status" value="1"/>
</dbReference>
<sequence>MLVDTHFHLDLMENMQSLIKQFRGVDVGIIAVGTTPLAYSRELEFVSGINNIRVGLGFHPQLVEQREYEIDLFLQELKKTRYVGEVGLDFNKDNIRSKKQQLYFFRKIAQTCAKQGEKVISIHSVNATNEVINILEEEGTFKNCICILHWFTGTAIQRKRAVENDAYFSINQKMAKTKSGQQTIRNIPADKLLLETDAPFTGMISSVNNLQNELESIIQDISLIRRENMMQQIKCNSENIFD</sequence>
<accession>A0ABY1C285</accession>
<gene>
    <name evidence="2" type="ORF">SAMN02745906_0367</name>
</gene>
<organism evidence="2 3">
    <name type="scientific">Lacrimispora sphenoides JCM 1415</name>
    <dbReference type="NCBI Taxonomy" id="1297793"/>
    <lineage>
        <taxon>Bacteria</taxon>
        <taxon>Bacillati</taxon>
        <taxon>Bacillota</taxon>
        <taxon>Clostridia</taxon>
        <taxon>Lachnospirales</taxon>
        <taxon>Lachnospiraceae</taxon>
        <taxon>Lacrimispora</taxon>
    </lineage>
</organism>
<dbReference type="RefSeq" id="WP_100041388.1">
    <property type="nucleotide sequence ID" value="NZ_LT630003.1"/>
</dbReference>
<dbReference type="SUPFAM" id="SSF51556">
    <property type="entry name" value="Metallo-dependent hydrolases"/>
    <property type="match status" value="1"/>
</dbReference>
<protein>
    <submittedName>
        <fullName evidence="2">TatD DNase family protein</fullName>
    </submittedName>
</protein>
<proteinExistence type="predicted"/>
<dbReference type="Pfam" id="PF01026">
    <property type="entry name" value="TatD_DNase"/>
    <property type="match status" value="1"/>
</dbReference>
<dbReference type="PROSITE" id="PS01091">
    <property type="entry name" value="TATD_3"/>
    <property type="match status" value="1"/>
</dbReference>
<dbReference type="Gene3D" id="3.20.20.140">
    <property type="entry name" value="Metal-dependent hydrolases"/>
    <property type="match status" value="1"/>
</dbReference>
<evidence type="ECO:0000313" key="2">
    <source>
        <dbReference type="EMBL" id="SET56103.1"/>
    </source>
</evidence>
<evidence type="ECO:0000256" key="1">
    <source>
        <dbReference type="ARBA" id="ARBA00022801"/>
    </source>
</evidence>
<dbReference type="InterPro" id="IPR032466">
    <property type="entry name" value="Metal_Hydrolase"/>
</dbReference>
<dbReference type="Proteomes" id="UP000198970">
    <property type="component" value="Chromosome I"/>
</dbReference>
<dbReference type="InterPro" id="IPR018228">
    <property type="entry name" value="DNase_TatD-rel_CS"/>
</dbReference>
<keyword evidence="3" id="KW-1185">Reference proteome</keyword>
<reference evidence="2 3" key="1">
    <citation type="submission" date="2016-10" db="EMBL/GenBank/DDBJ databases">
        <authorList>
            <person name="Varghese N."/>
            <person name="Submissions S."/>
        </authorList>
    </citation>
    <scope>NUCLEOTIDE SEQUENCE [LARGE SCALE GENOMIC DNA]</scope>
    <source>
        <strain evidence="2 3">ATCC 19403</strain>
    </source>
</reference>